<dbReference type="InterPro" id="IPR002100">
    <property type="entry name" value="TF_MADSbox"/>
</dbReference>
<dbReference type="Gene3D" id="3.40.1810.10">
    <property type="entry name" value="Transcription factor, MADS-box"/>
    <property type="match status" value="1"/>
</dbReference>
<dbReference type="SMART" id="SM00717">
    <property type="entry name" value="SANT"/>
    <property type="match status" value="1"/>
</dbReference>
<dbReference type="STRING" id="1088818.A0A2I0B5H5"/>
<dbReference type="PRINTS" id="PR00404">
    <property type="entry name" value="MADSDOMAIN"/>
</dbReference>
<dbReference type="OrthoDB" id="678337at2759"/>
<feature type="coiled-coil region" evidence="6">
    <location>
        <begin position="305"/>
        <end position="332"/>
    </location>
</feature>
<reference evidence="9 10" key="1">
    <citation type="journal article" date="2017" name="Nature">
        <title>The Apostasia genome and the evolution of orchids.</title>
        <authorList>
            <person name="Zhang G.Q."/>
            <person name="Liu K.W."/>
            <person name="Li Z."/>
            <person name="Lohaus R."/>
            <person name="Hsiao Y.Y."/>
            <person name="Niu S.C."/>
            <person name="Wang J.Y."/>
            <person name="Lin Y.C."/>
            <person name="Xu Q."/>
            <person name="Chen L.J."/>
            <person name="Yoshida K."/>
            <person name="Fujiwara S."/>
            <person name="Wang Z.W."/>
            <person name="Zhang Y.Q."/>
            <person name="Mitsuda N."/>
            <person name="Wang M."/>
            <person name="Liu G.H."/>
            <person name="Pecoraro L."/>
            <person name="Huang H.X."/>
            <person name="Xiao X.J."/>
            <person name="Lin M."/>
            <person name="Wu X.Y."/>
            <person name="Wu W.L."/>
            <person name="Chen Y.Y."/>
            <person name="Chang S.B."/>
            <person name="Sakamoto S."/>
            <person name="Ohme-Takagi M."/>
            <person name="Yagi M."/>
            <person name="Zeng S.J."/>
            <person name="Shen C.Y."/>
            <person name="Yeh C.M."/>
            <person name="Luo Y.B."/>
            <person name="Tsai W.C."/>
            <person name="Van de Peer Y."/>
            <person name="Liu Z.J."/>
        </authorList>
    </citation>
    <scope>NUCLEOTIDE SEQUENCE [LARGE SCALE GENOMIC DNA]</scope>
    <source>
        <strain evidence="10">cv. Shenzhen</strain>
        <tissue evidence="9">Stem</tissue>
    </source>
</reference>
<dbReference type="GO" id="GO:0000981">
    <property type="term" value="F:DNA-binding transcription factor activity, RNA polymerase II-specific"/>
    <property type="evidence" value="ECO:0007669"/>
    <property type="project" value="InterPro"/>
</dbReference>
<accession>A0A2I0B5H5</accession>
<gene>
    <name evidence="9" type="primary">AGL80</name>
    <name evidence="9" type="ORF">AXF42_Ash007845</name>
</gene>
<feature type="domain" description="Myb-like" evidence="8">
    <location>
        <begin position="102"/>
        <end position="150"/>
    </location>
</feature>
<evidence type="ECO:0000256" key="1">
    <source>
        <dbReference type="ARBA" id="ARBA00004123"/>
    </source>
</evidence>
<dbReference type="Pfam" id="PF00319">
    <property type="entry name" value="SRF-TF"/>
    <property type="match status" value="1"/>
</dbReference>
<evidence type="ECO:0000313" key="9">
    <source>
        <dbReference type="EMBL" id="PKA63049.1"/>
    </source>
</evidence>
<keyword evidence="6" id="KW-0175">Coiled coil</keyword>
<dbReference type="GO" id="GO:0005634">
    <property type="term" value="C:nucleus"/>
    <property type="evidence" value="ECO:0007669"/>
    <property type="project" value="UniProtKB-SubCell"/>
</dbReference>
<comment type="subcellular location">
    <subcellularLocation>
        <location evidence="1">Nucleus</location>
    </subcellularLocation>
</comment>
<dbReference type="CDD" id="cd00167">
    <property type="entry name" value="SANT"/>
    <property type="match status" value="1"/>
</dbReference>
<dbReference type="InterPro" id="IPR044636">
    <property type="entry name" value="RADIALIS-like"/>
</dbReference>
<keyword evidence="10" id="KW-1185">Reference proteome</keyword>
<dbReference type="PANTHER" id="PTHR43952">
    <property type="entry name" value="MYB FAMILY TRANSCRIPTION FACTOR-RELATED"/>
    <property type="match status" value="1"/>
</dbReference>
<dbReference type="InterPro" id="IPR009057">
    <property type="entry name" value="Homeodomain-like_sf"/>
</dbReference>
<dbReference type="InterPro" id="IPR033897">
    <property type="entry name" value="SRF-like_MADS-box"/>
</dbReference>
<evidence type="ECO:0000256" key="2">
    <source>
        <dbReference type="ARBA" id="ARBA00023015"/>
    </source>
</evidence>
<dbReference type="GO" id="GO:0046983">
    <property type="term" value="F:protein dimerization activity"/>
    <property type="evidence" value="ECO:0007669"/>
    <property type="project" value="InterPro"/>
</dbReference>
<dbReference type="Pfam" id="PF00249">
    <property type="entry name" value="Myb_DNA-binding"/>
    <property type="match status" value="1"/>
</dbReference>
<keyword evidence="5" id="KW-0539">Nucleus</keyword>
<keyword evidence="2" id="KW-0805">Transcription regulation</keyword>
<dbReference type="SUPFAM" id="SSF55455">
    <property type="entry name" value="SRF-like"/>
    <property type="match status" value="1"/>
</dbReference>
<evidence type="ECO:0000256" key="3">
    <source>
        <dbReference type="ARBA" id="ARBA00023125"/>
    </source>
</evidence>
<dbReference type="EMBL" id="KZ451911">
    <property type="protein sequence ID" value="PKA63049.1"/>
    <property type="molecule type" value="Genomic_DNA"/>
</dbReference>
<evidence type="ECO:0000256" key="6">
    <source>
        <dbReference type="SAM" id="Coils"/>
    </source>
</evidence>
<evidence type="ECO:0000259" key="8">
    <source>
        <dbReference type="PROSITE" id="PS50090"/>
    </source>
</evidence>
<evidence type="ECO:0000259" key="7">
    <source>
        <dbReference type="PROSITE" id="PS50066"/>
    </source>
</evidence>
<evidence type="ECO:0000313" key="10">
    <source>
        <dbReference type="Proteomes" id="UP000236161"/>
    </source>
</evidence>
<keyword evidence="3" id="KW-0238">DNA-binding</keyword>
<dbReference type="PROSITE" id="PS50066">
    <property type="entry name" value="MADS_BOX_2"/>
    <property type="match status" value="1"/>
</dbReference>
<dbReference type="PANTHER" id="PTHR43952:SF75">
    <property type="entry name" value="PROTEIN RADIALIS-LIKE 6"/>
    <property type="match status" value="1"/>
</dbReference>
<dbReference type="FunFam" id="1.10.10.60:FF:000154">
    <property type="entry name" value="Transcription factor SRM1"/>
    <property type="match status" value="1"/>
</dbReference>
<evidence type="ECO:0000256" key="4">
    <source>
        <dbReference type="ARBA" id="ARBA00023163"/>
    </source>
</evidence>
<dbReference type="SMART" id="SM00432">
    <property type="entry name" value="MADS"/>
    <property type="match status" value="1"/>
</dbReference>
<proteinExistence type="predicted"/>
<sequence length="488" mass="53614">MGPGDSRLSPFPFSEHKHRTLMPRYPLNSDCNAGCLTSNCLHPSSKTEHRHLNNGLLEGKNEDRLSSIEEPYRPPAILAKMRASFRPLGFLCSMAASSPAAKWTAREDKEFERALATFGEQTPNRWERVAAAVGGGKTAADVGRHYQLLLDDIDSIESGRVPFPNYRTPQAPATTAGRGGGAAAAILSHDCHRFQLDDRNARVDLCLEPKDPSSPVPAMARKKISLAYITNEATRRATLKKRRRGLMKKVRELSVLCGVSACAVVYAPPDPKPEVWPSTEEAAEILRKFCCMPDVDKARKMMNQESFLLQRQNKLQEQLRRLTHENDELAAANLLRQCLAGRPASTLCREEIFVLLCLIERRSKAVQVRLDQLRAQAERFGSSPEIYLPGGQSPPPLPLPAPLMLPAPLPLQVKDFKDPIGFDSAAIEAMRRCDWLSGGVSGDHAPEVTGGELQIMPYAQGPVAPGCASASGGFDDMLAMFIDPAIYI</sequence>
<organism evidence="9 10">
    <name type="scientific">Apostasia shenzhenica</name>
    <dbReference type="NCBI Taxonomy" id="1088818"/>
    <lineage>
        <taxon>Eukaryota</taxon>
        <taxon>Viridiplantae</taxon>
        <taxon>Streptophyta</taxon>
        <taxon>Embryophyta</taxon>
        <taxon>Tracheophyta</taxon>
        <taxon>Spermatophyta</taxon>
        <taxon>Magnoliopsida</taxon>
        <taxon>Liliopsida</taxon>
        <taxon>Asparagales</taxon>
        <taxon>Orchidaceae</taxon>
        <taxon>Apostasioideae</taxon>
        <taxon>Apostasia</taxon>
    </lineage>
</organism>
<evidence type="ECO:0000256" key="5">
    <source>
        <dbReference type="ARBA" id="ARBA00023242"/>
    </source>
</evidence>
<dbReference type="CDD" id="cd00266">
    <property type="entry name" value="MADS_SRF_like"/>
    <property type="match status" value="1"/>
</dbReference>
<dbReference type="PROSITE" id="PS50090">
    <property type="entry name" value="MYB_LIKE"/>
    <property type="match status" value="1"/>
</dbReference>
<dbReference type="GO" id="GO:0000987">
    <property type="term" value="F:cis-regulatory region sequence-specific DNA binding"/>
    <property type="evidence" value="ECO:0007669"/>
    <property type="project" value="InterPro"/>
</dbReference>
<dbReference type="SUPFAM" id="SSF46689">
    <property type="entry name" value="Homeodomain-like"/>
    <property type="match status" value="1"/>
</dbReference>
<protein>
    <submittedName>
        <fullName evidence="9">Agamous-like MADS-box protein AGL80</fullName>
    </submittedName>
</protein>
<name>A0A2I0B5H5_9ASPA</name>
<dbReference type="AlphaFoldDB" id="A0A2I0B5H5"/>
<dbReference type="Proteomes" id="UP000236161">
    <property type="component" value="Unassembled WGS sequence"/>
</dbReference>
<dbReference type="InterPro" id="IPR036879">
    <property type="entry name" value="TF_MADSbox_sf"/>
</dbReference>
<feature type="domain" description="MADS-box" evidence="7">
    <location>
        <begin position="219"/>
        <end position="267"/>
    </location>
</feature>
<keyword evidence="4" id="KW-0804">Transcription</keyword>
<dbReference type="GO" id="GO:0045944">
    <property type="term" value="P:positive regulation of transcription by RNA polymerase II"/>
    <property type="evidence" value="ECO:0007669"/>
    <property type="project" value="InterPro"/>
</dbReference>
<dbReference type="InterPro" id="IPR001005">
    <property type="entry name" value="SANT/Myb"/>
</dbReference>
<dbReference type="FunFam" id="3.40.1810.10:FF:000024">
    <property type="entry name" value="Agamous-like MADS-box protein AGL80"/>
    <property type="match status" value="1"/>
</dbReference>
<dbReference type="Gene3D" id="1.10.10.60">
    <property type="entry name" value="Homeodomain-like"/>
    <property type="match status" value="1"/>
</dbReference>